<dbReference type="OrthoDB" id="8229716at2"/>
<keyword evidence="2" id="KW-0964">Secreted</keyword>
<feature type="compositionally biased region" description="Basic and acidic residues" evidence="3">
    <location>
        <begin position="1"/>
        <end position="11"/>
    </location>
</feature>
<comment type="subcellular location">
    <subcellularLocation>
        <location evidence="1">Secreted</location>
    </subcellularLocation>
</comment>
<dbReference type="Gene3D" id="3.40.50.1820">
    <property type="entry name" value="alpha/beta hydrolase"/>
    <property type="match status" value="1"/>
</dbReference>
<evidence type="ECO:0000313" key="5">
    <source>
        <dbReference type="Proteomes" id="UP000286997"/>
    </source>
</evidence>
<feature type="region of interest" description="Disordered" evidence="3">
    <location>
        <begin position="425"/>
        <end position="458"/>
    </location>
</feature>
<organism evidence="4 5">
    <name type="scientific">Methylobacterium oryzihabitans</name>
    <dbReference type="NCBI Taxonomy" id="2499852"/>
    <lineage>
        <taxon>Bacteria</taxon>
        <taxon>Pseudomonadati</taxon>
        <taxon>Pseudomonadota</taxon>
        <taxon>Alphaproteobacteria</taxon>
        <taxon>Hyphomicrobiales</taxon>
        <taxon>Methylobacteriaceae</taxon>
        <taxon>Methylobacterium</taxon>
    </lineage>
</organism>
<dbReference type="InterPro" id="IPR011049">
    <property type="entry name" value="Serralysin-like_metalloprot_C"/>
</dbReference>
<dbReference type="Gene3D" id="2.150.10.10">
    <property type="entry name" value="Serralysin-like metalloprotease, C-terminal"/>
    <property type="match status" value="4"/>
</dbReference>
<dbReference type="PRINTS" id="PR00313">
    <property type="entry name" value="CABNDNGRPT"/>
</dbReference>
<sequence>MARPLARDGRTALRRPTMATPSTSDFLNAANFAYGRDATLPTGLTQFTTADGRPFELRDNATGFFGTALQTSDGSIIVAFEGTDIGDFEDNPQFVVAQVLADLAIYRGQLPATHLQAADFARSVVAAAGANPVYLSGHSLGGGEALYAAAVTGLGGQTYGAPGIPATVIPSGSVSGLTNYVEYGDPVGNYSFTPVNVLGDFLYSDQIVRFGDPTYVGDPLDALELIAAGQAFAPGTSDEVRLAGLAVLANNFATIHPLTVYAGDLGVTISGNPAGGLDDLSLADVQAILTSIQQDGIPVSGGIGADALTGSAANDAVRGGAGNDTLSGQAGDDKLFAGAGDDQAFGQDGTDSVQGGAGNDFGSGGWGSDTVLGEAGNDLLFGDDDDDLVDGNDGDDLVYGGTGTDTVYGSAGNDQVYGEQGDDFVGTGSGNDFGSGGWGNDEVHGEQGNDLLFGDDGNDGVYGEDGDDLVYGGTGNDYVTGDAGNDRIFGEDGNDGLSGGAGDDTLEGGAGTDLLFGNSGDDVLTGGAGADIFAFGRGDGRDAILDFVTGGAEADVIAFNGGAFADFAALQAASRQEGSDVVIAYGTDDVLTLRGVQLATLSAANVSFA</sequence>
<dbReference type="Proteomes" id="UP000286997">
    <property type="component" value="Unassembled WGS sequence"/>
</dbReference>
<protein>
    <submittedName>
        <fullName evidence="4">Uncharacterized protein</fullName>
    </submittedName>
</protein>
<dbReference type="AlphaFoldDB" id="A0A437PD55"/>
<dbReference type="InterPro" id="IPR001343">
    <property type="entry name" value="Hemolysn_Ca-bd"/>
</dbReference>
<comment type="caution">
    <text evidence="4">The sequence shown here is derived from an EMBL/GenBank/DDBJ whole genome shotgun (WGS) entry which is preliminary data.</text>
</comment>
<accession>A0A437PD55</accession>
<dbReference type="Pfam" id="PF00353">
    <property type="entry name" value="HemolysinCabind"/>
    <property type="match status" value="6"/>
</dbReference>
<feature type="region of interest" description="Disordered" evidence="3">
    <location>
        <begin position="1"/>
        <end position="20"/>
    </location>
</feature>
<evidence type="ECO:0000256" key="3">
    <source>
        <dbReference type="SAM" id="MobiDB-lite"/>
    </source>
</evidence>
<feature type="compositionally biased region" description="Gly residues" evidence="3">
    <location>
        <begin position="427"/>
        <end position="439"/>
    </location>
</feature>
<dbReference type="PANTHER" id="PTHR38340:SF1">
    <property type="entry name" value="S-LAYER PROTEIN"/>
    <property type="match status" value="1"/>
</dbReference>
<dbReference type="GO" id="GO:0005509">
    <property type="term" value="F:calcium ion binding"/>
    <property type="evidence" value="ECO:0007669"/>
    <property type="project" value="InterPro"/>
</dbReference>
<dbReference type="SUPFAM" id="SSF53474">
    <property type="entry name" value="alpha/beta-Hydrolases"/>
    <property type="match status" value="1"/>
</dbReference>
<keyword evidence="5" id="KW-1185">Reference proteome</keyword>
<dbReference type="InterPro" id="IPR018511">
    <property type="entry name" value="Hemolysin-typ_Ca-bd_CS"/>
</dbReference>
<evidence type="ECO:0000313" key="4">
    <source>
        <dbReference type="EMBL" id="RVU20206.1"/>
    </source>
</evidence>
<dbReference type="InterPro" id="IPR050557">
    <property type="entry name" value="RTX_toxin/Mannuronan_C5-epim"/>
</dbReference>
<reference evidence="4 5" key="1">
    <citation type="submission" date="2019-01" db="EMBL/GenBank/DDBJ databases">
        <authorList>
            <person name="Chen W.-M."/>
        </authorList>
    </citation>
    <scope>NUCLEOTIDE SEQUENCE [LARGE SCALE GENOMIC DNA]</scope>
    <source>
        <strain evidence="4 5">TER-1</strain>
    </source>
</reference>
<evidence type="ECO:0000256" key="1">
    <source>
        <dbReference type="ARBA" id="ARBA00004613"/>
    </source>
</evidence>
<evidence type="ECO:0000256" key="2">
    <source>
        <dbReference type="ARBA" id="ARBA00022525"/>
    </source>
</evidence>
<proteinExistence type="predicted"/>
<dbReference type="PROSITE" id="PS00330">
    <property type="entry name" value="HEMOLYSIN_CALCIUM"/>
    <property type="match status" value="2"/>
</dbReference>
<dbReference type="EMBL" id="SACP01000004">
    <property type="protein sequence ID" value="RVU20206.1"/>
    <property type="molecule type" value="Genomic_DNA"/>
</dbReference>
<dbReference type="Pfam" id="PF26363">
    <property type="entry name" value="Phospholipase-like"/>
    <property type="match status" value="1"/>
</dbReference>
<dbReference type="SUPFAM" id="SSF51120">
    <property type="entry name" value="beta-Roll"/>
    <property type="match status" value="3"/>
</dbReference>
<gene>
    <name evidence="4" type="ORF">EOE48_06250</name>
</gene>
<name>A0A437PD55_9HYPH</name>
<dbReference type="PANTHER" id="PTHR38340">
    <property type="entry name" value="S-LAYER PROTEIN"/>
    <property type="match status" value="1"/>
</dbReference>
<dbReference type="InterPro" id="IPR029058">
    <property type="entry name" value="AB_hydrolase_fold"/>
</dbReference>
<dbReference type="GO" id="GO:0005576">
    <property type="term" value="C:extracellular region"/>
    <property type="evidence" value="ECO:0007669"/>
    <property type="project" value="UniProtKB-SubCell"/>
</dbReference>